<keyword evidence="3 7" id="KW-0408">Iron</keyword>
<feature type="binding site" evidence="6">
    <location>
        <begin position="372"/>
        <end position="375"/>
    </location>
    <ligand>
        <name>5-methoxybenzimidazolylcob(I)amide</name>
        <dbReference type="ChEBI" id="CHEBI:157765"/>
    </ligand>
</feature>
<dbReference type="EMBL" id="DTHB01000048">
    <property type="protein sequence ID" value="HGB15013.1"/>
    <property type="molecule type" value="Genomic_DNA"/>
</dbReference>
<dbReference type="Pfam" id="PF03599">
    <property type="entry name" value="CdhD"/>
    <property type="match status" value="1"/>
</dbReference>
<keyword evidence="4 7" id="KW-0411">Iron-sulfur</keyword>
<dbReference type="Gene3D" id="3.20.20.20">
    <property type="entry name" value="Dihydropteroate synthase-like"/>
    <property type="match status" value="1"/>
</dbReference>
<feature type="binding site" evidence="7">
    <location>
        <position position="42"/>
    </location>
    <ligand>
        <name>[4Fe-4S] cluster</name>
        <dbReference type="ChEBI" id="CHEBI:49883"/>
    </ligand>
</feature>
<dbReference type="PIRSF" id="PIRSF000376">
    <property type="entry name" value="AcCoA_decarb_gamma"/>
    <property type="match status" value="1"/>
</dbReference>
<evidence type="ECO:0000256" key="7">
    <source>
        <dbReference type="PIRSR" id="PIRSR000376-2"/>
    </source>
</evidence>
<keyword evidence="2 7" id="KW-0479">Metal-binding</keyword>
<feature type="binding site" evidence="6">
    <location>
        <position position="342"/>
    </location>
    <ligand>
        <name>5-methoxybenzimidazolylcob(I)amide</name>
        <dbReference type="ChEBI" id="CHEBI:157765"/>
    </ligand>
</feature>
<dbReference type="InterPro" id="IPR051069">
    <property type="entry name" value="ACDS_complex_subunit"/>
</dbReference>
<dbReference type="InterPro" id="IPR007202">
    <property type="entry name" value="4Fe-4S_dom"/>
</dbReference>
<keyword evidence="5" id="KW-0170">Cobalt</keyword>
<dbReference type="GO" id="GO:0046356">
    <property type="term" value="P:acetyl-CoA catabolic process"/>
    <property type="evidence" value="ECO:0007669"/>
    <property type="project" value="InterPro"/>
</dbReference>
<comment type="caution">
    <text evidence="9">The sequence shown here is derived from an EMBL/GenBank/DDBJ whole genome shotgun (WGS) entry which is preliminary data.</text>
</comment>
<feature type="binding site" evidence="7">
    <location>
        <position position="25"/>
    </location>
    <ligand>
        <name>[4Fe-4S] cluster</name>
        <dbReference type="ChEBI" id="CHEBI:49883"/>
    </ligand>
</feature>
<evidence type="ECO:0000259" key="8">
    <source>
        <dbReference type="PROSITE" id="PS51656"/>
    </source>
</evidence>
<dbReference type="Gene3D" id="3.40.50.11600">
    <property type="match status" value="1"/>
</dbReference>
<evidence type="ECO:0000256" key="1">
    <source>
        <dbReference type="ARBA" id="ARBA00022485"/>
    </source>
</evidence>
<feature type="domain" description="4Fe-4S" evidence="8">
    <location>
        <begin position="1"/>
        <end position="59"/>
    </location>
</feature>
<organism evidence="9">
    <name type="scientific">Desulfobacca acetoxidans</name>
    <dbReference type="NCBI Taxonomy" id="60893"/>
    <lineage>
        <taxon>Bacteria</taxon>
        <taxon>Pseudomonadati</taxon>
        <taxon>Thermodesulfobacteriota</taxon>
        <taxon>Desulfobaccia</taxon>
        <taxon>Desulfobaccales</taxon>
        <taxon>Desulfobaccaceae</taxon>
        <taxon>Desulfobacca</taxon>
    </lineage>
</organism>
<feature type="binding site" evidence="7">
    <location>
        <position position="20"/>
    </location>
    <ligand>
        <name>[4Fe-4S] cluster</name>
        <dbReference type="ChEBI" id="CHEBI:49883"/>
    </ligand>
</feature>
<keyword evidence="1 7" id="KW-0004">4Fe-4S</keyword>
<name>A0A7C3WM62_9BACT</name>
<sequence length="448" mass="48868">MALTGIEIFKLLPKTNCKECGFPTCLAFAMALASGKAELDACPYVSEEAREKLAEAAAPPIRPVKIGMKDVVKTVGGETVMFRHEKTFYNPTLIAGLLTTDMPDAEVDARIDTFNKLQFERVGLNLRPEMLALKDTTGDAGKFTALVKKVMDKSDAAIMLLSDKAAVLKAGAELAKERRPVLYAATPANAEEFGALAKELDLPLVAKAKTYDELADLTTKLTGMGLKDLLLDCEHRTLKEAFQDQVIFRRAALVPKFRPFGFPTVTFPCEMTDDPMKETLYAATFIAKYGGIAVLSNLVPHAVFPLLLERLNIFTDPQKPMIVTQGIYPINNPDENSPIAITTNFALTYFIVSGEIEGSKVPTWLLVMDTEGLSVMTAWAAGKFVGDAVGMFVKKSGITEKAKTRTLIIPGYAAAISGDLEEELPDWKILIGPREAAHIPAFLRSLQT</sequence>
<dbReference type="GO" id="GO:0008168">
    <property type="term" value="F:methyltransferase activity"/>
    <property type="evidence" value="ECO:0007669"/>
    <property type="project" value="InterPro"/>
</dbReference>
<evidence type="ECO:0000256" key="5">
    <source>
        <dbReference type="ARBA" id="ARBA00023285"/>
    </source>
</evidence>
<dbReference type="PANTHER" id="PTHR36214">
    <property type="match status" value="1"/>
</dbReference>
<dbReference type="NCBIfam" id="NF003195">
    <property type="entry name" value="PRK04165.1"/>
    <property type="match status" value="1"/>
</dbReference>
<dbReference type="AlphaFoldDB" id="A0A7C3WM62"/>
<dbReference type="GO" id="GO:0005506">
    <property type="term" value="F:iron ion binding"/>
    <property type="evidence" value="ECO:0007669"/>
    <property type="project" value="InterPro"/>
</dbReference>
<dbReference type="PANTHER" id="PTHR36214:SF3">
    <property type="entry name" value="ACETYL-COA DECARBONYLASE_SYNTHASE COMPLEX SUBUNIT GAMMA"/>
    <property type="match status" value="1"/>
</dbReference>
<proteinExistence type="predicted"/>
<reference evidence="9" key="1">
    <citation type="journal article" date="2020" name="mSystems">
        <title>Genome- and Community-Level Interaction Insights into Carbon Utilization and Element Cycling Functions of Hydrothermarchaeota in Hydrothermal Sediment.</title>
        <authorList>
            <person name="Zhou Z."/>
            <person name="Liu Y."/>
            <person name="Xu W."/>
            <person name="Pan J."/>
            <person name="Luo Z.H."/>
            <person name="Li M."/>
        </authorList>
    </citation>
    <scope>NUCLEOTIDE SEQUENCE [LARGE SCALE GENOMIC DNA]</scope>
    <source>
        <strain evidence="9">SpSt-776</strain>
    </source>
</reference>
<evidence type="ECO:0000313" key="9">
    <source>
        <dbReference type="EMBL" id="HGB15013.1"/>
    </source>
</evidence>
<evidence type="ECO:0000256" key="4">
    <source>
        <dbReference type="ARBA" id="ARBA00023014"/>
    </source>
</evidence>
<dbReference type="InterPro" id="IPR016218">
    <property type="entry name" value="AcylCoA_decarb/synth_gsu"/>
</dbReference>
<gene>
    <name evidence="9" type="ORF">ENV62_07255</name>
</gene>
<dbReference type="Pfam" id="PF04060">
    <property type="entry name" value="FeS"/>
    <property type="match status" value="1"/>
</dbReference>
<evidence type="ECO:0000256" key="6">
    <source>
        <dbReference type="PIRSR" id="PIRSR000376-1"/>
    </source>
</evidence>
<feature type="binding site" evidence="6">
    <location>
        <position position="436"/>
    </location>
    <ligand>
        <name>5-methoxybenzimidazolylcob(I)amide</name>
        <dbReference type="ChEBI" id="CHEBI:157765"/>
    </ligand>
</feature>
<feature type="binding site" evidence="7">
    <location>
        <position position="17"/>
    </location>
    <ligand>
        <name>[4Fe-4S] cluster</name>
        <dbReference type="ChEBI" id="CHEBI:49883"/>
    </ligand>
</feature>
<evidence type="ECO:0000256" key="2">
    <source>
        <dbReference type="ARBA" id="ARBA00022723"/>
    </source>
</evidence>
<dbReference type="GO" id="GO:0051539">
    <property type="term" value="F:4 iron, 4 sulfur cluster binding"/>
    <property type="evidence" value="ECO:0007669"/>
    <property type="project" value="UniProtKB-KW"/>
</dbReference>
<dbReference type="InterPro" id="IPR016041">
    <property type="entry name" value="Ac-CoA_synth_d_su_TIM-brl"/>
</dbReference>
<accession>A0A7C3WM62</accession>
<dbReference type="InterPro" id="IPR011005">
    <property type="entry name" value="Dihydropteroate_synth-like_sf"/>
</dbReference>
<dbReference type="PROSITE" id="PS51656">
    <property type="entry name" value="4FE4S"/>
    <property type="match status" value="1"/>
</dbReference>
<protein>
    <submittedName>
        <fullName evidence="9">Acetyl-CoA decarbonylase/synthase complex subunit gamma</fullName>
    </submittedName>
</protein>
<dbReference type="SUPFAM" id="SSF51717">
    <property type="entry name" value="Dihydropteroate synthetase-like"/>
    <property type="match status" value="1"/>
</dbReference>
<feature type="binding site" evidence="6">
    <location>
        <position position="348"/>
    </location>
    <ligand>
        <name>5-methoxybenzimidazolylcob(I)amide</name>
        <dbReference type="ChEBI" id="CHEBI:157765"/>
    </ligand>
</feature>
<evidence type="ECO:0000256" key="3">
    <source>
        <dbReference type="ARBA" id="ARBA00023004"/>
    </source>
</evidence>